<dbReference type="OrthoDB" id="10495553at2759"/>
<evidence type="ECO:0000313" key="1">
    <source>
        <dbReference type="EMBL" id="KIK02095.1"/>
    </source>
</evidence>
<reference evidence="2" key="2">
    <citation type="submission" date="2015-01" db="EMBL/GenBank/DDBJ databases">
        <title>Evolutionary Origins and Diversification of the Mycorrhizal Mutualists.</title>
        <authorList>
            <consortium name="DOE Joint Genome Institute"/>
            <consortium name="Mycorrhizal Genomics Consortium"/>
            <person name="Kohler A."/>
            <person name="Kuo A."/>
            <person name="Nagy L.G."/>
            <person name="Floudas D."/>
            <person name="Copeland A."/>
            <person name="Barry K.W."/>
            <person name="Cichocki N."/>
            <person name="Veneault-Fourrey C."/>
            <person name="LaButti K."/>
            <person name="Lindquist E.A."/>
            <person name="Lipzen A."/>
            <person name="Lundell T."/>
            <person name="Morin E."/>
            <person name="Murat C."/>
            <person name="Riley R."/>
            <person name="Ohm R."/>
            <person name="Sun H."/>
            <person name="Tunlid A."/>
            <person name="Henrissat B."/>
            <person name="Grigoriev I.V."/>
            <person name="Hibbett D.S."/>
            <person name="Martin F."/>
        </authorList>
    </citation>
    <scope>NUCLEOTIDE SEQUENCE [LARGE SCALE GENOMIC DNA]</scope>
    <source>
        <strain evidence="2">LaAM-08-1</strain>
    </source>
</reference>
<feature type="non-terminal residue" evidence="1">
    <location>
        <position position="1"/>
    </location>
</feature>
<name>A0A0C9WT31_9AGAR</name>
<dbReference type="Proteomes" id="UP000054477">
    <property type="component" value="Unassembled WGS sequence"/>
</dbReference>
<proteinExistence type="predicted"/>
<dbReference type="AlphaFoldDB" id="A0A0C9WT31"/>
<organism evidence="1 2">
    <name type="scientific">Laccaria amethystina LaAM-08-1</name>
    <dbReference type="NCBI Taxonomy" id="1095629"/>
    <lineage>
        <taxon>Eukaryota</taxon>
        <taxon>Fungi</taxon>
        <taxon>Dikarya</taxon>
        <taxon>Basidiomycota</taxon>
        <taxon>Agaricomycotina</taxon>
        <taxon>Agaricomycetes</taxon>
        <taxon>Agaricomycetidae</taxon>
        <taxon>Agaricales</taxon>
        <taxon>Agaricineae</taxon>
        <taxon>Hydnangiaceae</taxon>
        <taxon>Laccaria</taxon>
    </lineage>
</organism>
<gene>
    <name evidence="1" type="ORF">K443DRAFT_539912</name>
</gene>
<reference evidence="1 2" key="1">
    <citation type="submission" date="2014-04" db="EMBL/GenBank/DDBJ databases">
        <authorList>
            <consortium name="DOE Joint Genome Institute"/>
            <person name="Kuo A."/>
            <person name="Kohler A."/>
            <person name="Nagy L.G."/>
            <person name="Floudas D."/>
            <person name="Copeland A."/>
            <person name="Barry K.W."/>
            <person name="Cichocki N."/>
            <person name="Veneault-Fourrey C."/>
            <person name="LaButti K."/>
            <person name="Lindquist E.A."/>
            <person name="Lipzen A."/>
            <person name="Lundell T."/>
            <person name="Morin E."/>
            <person name="Murat C."/>
            <person name="Sun H."/>
            <person name="Tunlid A."/>
            <person name="Henrissat B."/>
            <person name="Grigoriev I.V."/>
            <person name="Hibbett D.S."/>
            <person name="Martin F."/>
            <person name="Nordberg H.P."/>
            <person name="Cantor M.N."/>
            <person name="Hua S.X."/>
        </authorList>
    </citation>
    <scope>NUCLEOTIDE SEQUENCE [LARGE SCALE GENOMIC DNA]</scope>
    <source>
        <strain evidence="1 2">LaAM-08-1</strain>
    </source>
</reference>
<keyword evidence="2" id="KW-1185">Reference proteome</keyword>
<accession>A0A0C9WT31</accession>
<protein>
    <submittedName>
        <fullName evidence="1">Uncharacterized protein</fullName>
    </submittedName>
</protein>
<dbReference type="EMBL" id="KN838597">
    <property type="protein sequence ID" value="KIK02095.1"/>
    <property type="molecule type" value="Genomic_DNA"/>
</dbReference>
<dbReference type="HOGENOM" id="CLU_2549169_0_0_1"/>
<sequence length="83" mass="8706">VQLRTNKDNNSGILGRKEYFDNLTADLNSGCKNTSKNTPPKFFPREIGVGQNFGHSVGSSTGLGTPLAGSQCQGATEKVSGTC</sequence>
<evidence type="ECO:0000313" key="2">
    <source>
        <dbReference type="Proteomes" id="UP000054477"/>
    </source>
</evidence>